<gene>
    <name evidence="3" type="ORF">FisN_12Lh251</name>
</gene>
<dbReference type="AlphaFoldDB" id="A0A1Z5JMG3"/>
<evidence type="ECO:0000313" key="4">
    <source>
        <dbReference type="Proteomes" id="UP000198406"/>
    </source>
</evidence>
<feature type="region of interest" description="Disordered" evidence="1">
    <location>
        <begin position="465"/>
        <end position="497"/>
    </location>
</feature>
<dbReference type="Gene3D" id="3.30.565.10">
    <property type="entry name" value="Histidine kinase-like ATPase, C-terminal domain"/>
    <property type="match status" value="1"/>
</dbReference>
<evidence type="ECO:0000313" key="3">
    <source>
        <dbReference type="EMBL" id="GAX15052.1"/>
    </source>
</evidence>
<protein>
    <recommendedName>
        <fullName evidence="2">Histidine kinase/HSP90-like ATPase domain-containing protein</fullName>
    </recommendedName>
</protein>
<name>A0A1Z5JMG3_FISSO</name>
<dbReference type="SMART" id="SM00387">
    <property type="entry name" value="HATPase_c"/>
    <property type="match status" value="1"/>
</dbReference>
<dbReference type="InterPro" id="IPR036890">
    <property type="entry name" value="HATPase_C_sf"/>
</dbReference>
<dbReference type="Pfam" id="PF02518">
    <property type="entry name" value="HATPase_c"/>
    <property type="match status" value="1"/>
</dbReference>
<dbReference type="Proteomes" id="UP000198406">
    <property type="component" value="Unassembled WGS sequence"/>
</dbReference>
<evidence type="ECO:0000259" key="2">
    <source>
        <dbReference type="SMART" id="SM00387"/>
    </source>
</evidence>
<dbReference type="SUPFAM" id="SSF55874">
    <property type="entry name" value="ATPase domain of HSP90 chaperone/DNA topoisomerase II/histidine kinase"/>
    <property type="match status" value="1"/>
</dbReference>
<dbReference type="InterPro" id="IPR003594">
    <property type="entry name" value="HATPase_dom"/>
</dbReference>
<dbReference type="OrthoDB" id="47930at2759"/>
<reference evidence="3 4" key="1">
    <citation type="journal article" date="2015" name="Plant Cell">
        <title>Oil accumulation by the oleaginous diatom Fistulifera solaris as revealed by the genome and transcriptome.</title>
        <authorList>
            <person name="Tanaka T."/>
            <person name="Maeda Y."/>
            <person name="Veluchamy A."/>
            <person name="Tanaka M."/>
            <person name="Abida H."/>
            <person name="Marechal E."/>
            <person name="Bowler C."/>
            <person name="Muto M."/>
            <person name="Sunaga Y."/>
            <person name="Tanaka M."/>
            <person name="Yoshino T."/>
            <person name="Taniguchi T."/>
            <person name="Fukuda Y."/>
            <person name="Nemoto M."/>
            <person name="Matsumoto M."/>
            <person name="Wong P.S."/>
            <person name="Aburatani S."/>
            <person name="Fujibuchi W."/>
        </authorList>
    </citation>
    <scope>NUCLEOTIDE SEQUENCE [LARGE SCALE GENOMIC DNA]</scope>
    <source>
        <strain evidence="3 4">JPCC DA0580</strain>
    </source>
</reference>
<dbReference type="Gene3D" id="3.30.230.10">
    <property type="match status" value="1"/>
</dbReference>
<comment type="caution">
    <text evidence="3">The sequence shown here is derived from an EMBL/GenBank/DDBJ whole genome shotgun (WGS) entry which is preliminary data.</text>
</comment>
<keyword evidence="4" id="KW-1185">Reference proteome</keyword>
<evidence type="ECO:0000256" key="1">
    <source>
        <dbReference type="SAM" id="MobiDB-lite"/>
    </source>
</evidence>
<proteinExistence type="predicted"/>
<dbReference type="InParanoid" id="A0A1Z5JMG3"/>
<sequence>MALRTFHANPSLGGFGNESSNAQLWLDRTGTTTTPRSKNDEPVDGDAFAQIIKELVDNAVDACLSSKKEDSSPKRVRVDIQPTKEDEHLLRVTVTDNGCGMHDIQACVDPFRTSKQDTESNTAGRYGIGLTLCLLHAQRLVRGSCAVIRSATAQQTEWTTLQCVVDADQDKIQCTTRISGHQPKDFVQESGTCVSLLVRGGACATMAWPRLAEYLQRFQLSIGLGCSLEVLAPTLSSVPLCIRNLQSVTYDVQQEDAKEEVWTDGFTDSGLFRTDKTAKHTRPKVPTTKAKREGEEEKRKEWMCKAAQHYLGRTVQECNVAHSIVPIRGIALPSSHTTKQKTSKRTATADMPMLEVDLIVCGGIESEKDFEEISNQDPFSETESTPDDSAMITLVRMVNRIPLLDSAEAEACGVAQSIASKKRIWHSFGLEVNRIAPEPGTNCAKRLQFAVRDSDQVAPFFHKSNHSRLHVTEDETDDDDGGSSDEPELRPNNTLRRRRKKGHVALLPAAQRLGNILAVIQIHAKPSTLPLPTLSKGRLPSDHVAIDNAIEVALTDCLRKLQASNPTLLLTAGELRVAERDARYIPAVSEALSSILLRSTNAAEVDNLLHEKVQNWDSNGRVDRNLRDHPDADMMLTTLLDTQIRTSRLCNTSGVRE</sequence>
<feature type="region of interest" description="Disordered" evidence="1">
    <location>
        <begin position="277"/>
        <end position="296"/>
    </location>
</feature>
<organism evidence="3 4">
    <name type="scientific">Fistulifera solaris</name>
    <name type="common">Oleaginous diatom</name>
    <dbReference type="NCBI Taxonomy" id="1519565"/>
    <lineage>
        <taxon>Eukaryota</taxon>
        <taxon>Sar</taxon>
        <taxon>Stramenopiles</taxon>
        <taxon>Ochrophyta</taxon>
        <taxon>Bacillariophyta</taxon>
        <taxon>Bacillariophyceae</taxon>
        <taxon>Bacillariophycidae</taxon>
        <taxon>Naviculales</taxon>
        <taxon>Naviculaceae</taxon>
        <taxon>Fistulifera</taxon>
    </lineage>
</organism>
<feature type="domain" description="Histidine kinase/HSP90-like ATPase" evidence="2">
    <location>
        <begin position="43"/>
        <end position="169"/>
    </location>
</feature>
<feature type="compositionally biased region" description="Acidic residues" evidence="1">
    <location>
        <begin position="474"/>
        <end position="486"/>
    </location>
</feature>
<accession>A0A1Z5JMG3</accession>
<dbReference type="EMBL" id="BDSP01000087">
    <property type="protein sequence ID" value="GAX15052.1"/>
    <property type="molecule type" value="Genomic_DNA"/>
</dbReference>
<dbReference type="InterPro" id="IPR014721">
    <property type="entry name" value="Ribsml_uS5_D2-typ_fold_subgr"/>
</dbReference>